<evidence type="ECO:0000313" key="3">
    <source>
        <dbReference type="Proteomes" id="UP000215181"/>
    </source>
</evidence>
<dbReference type="AlphaFoldDB" id="A0A235F0L6"/>
<gene>
    <name evidence="2" type="ORF">CGK74_07160</name>
</gene>
<organism evidence="2 3">
    <name type="scientific">Thauera propionica</name>
    <dbReference type="NCBI Taxonomy" id="2019431"/>
    <lineage>
        <taxon>Bacteria</taxon>
        <taxon>Pseudomonadati</taxon>
        <taxon>Pseudomonadota</taxon>
        <taxon>Betaproteobacteria</taxon>
        <taxon>Rhodocyclales</taxon>
        <taxon>Zoogloeaceae</taxon>
        <taxon>Thauera</taxon>
    </lineage>
</organism>
<comment type="caution">
    <text evidence="2">The sequence shown here is derived from an EMBL/GenBank/DDBJ whole genome shotgun (WGS) entry which is preliminary data.</text>
</comment>
<reference evidence="2 3" key="1">
    <citation type="submission" date="2017-07" db="EMBL/GenBank/DDBJ databases">
        <title>Thauera sp. KNDSS-Mac4 genome sequence and assembly.</title>
        <authorList>
            <person name="Mayilraj S."/>
        </authorList>
    </citation>
    <scope>NUCLEOTIDE SEQUENCE [LARGE SCALE GENOMIC DNA]</scope>
    <source>
        <strain evidence="2 3">KNDSS-Mac4</strain>
    </source>
</reference>
<accession>A0A235F0L6</accession>
<evidence type="ECO:0000313" key="2">
    <source>
        <dbReference type="EMBL" id="OYD54563.1"/>
    </source>
</evidence>
<proteinExistence type="predicted"/>
<keyword evidence="3" id="KW-1185">Reference proteome</keyword>
<dbReference type="EMBL" id="NOIH01000007">
    <property type="protein sequence ID" value="OYD54563.1"/>
    <property type="molecule type" value="Genomic_DNA"/>
</dbReference>
<protein>
    <submittedName>
        <fullName evidence="2">Uncharacterized protein</fullName>
    </submittedName>
</protein>
<dbReference type="OrthoDB" id="8527907at2"/>
<feature type="region of interest" description="Disordered" evidence="1">
    <location>
        <begin position="1"/>
        <end position="24"/>
    </location>
</feature>
<feature type="region of interest" description="Disordered" evidence="1">
    <location>
        <begin position="66"/>
        <end position="85"/>
    </location>
</feature>
<dbReference type="RefSeq" id="WP_094267796.1">
    <property type="nucleotide sequence ID" value="NZ_NOIH01000007.1"/>
</dbReference>
<sequence>MGLTSSSALARSPNASPVLQDSEGVLIERPRGDLRRVLISNHESQEAPPARRRLNAEERDALHRDLRDAMRGAYPENAVGRKKGR</sequence>
<feature type="compositionally biased region" description="Polar residues" evidence="1">
    <location>
        <begin position="1"/>
        <end position="19"/>
    </location>
</feature>
<evidence type="ECO:0000256" key="1">
    <source>
        <dbReference type="SAM" id="MobiDB-lite"/>
    </source>
</evidence>
<name>A0A235F0L6_9RHOO</name>
<feature type="region of interest" description="Disordered" evidence="1">
    <location>
        <begin position="39"/>
        <end position="60"/>
    </location>
</feature>
<dbReference type="Proteomes" id="UP000215181">
    <property type="component" value="Unassembled WGS sequence"/>
</dbReference>